<keyword evidence="4" id="KW-0067">ATP-binding</keyword>
<dbReference type="AlphaFoldDB" id="A0A3N6PV37"/>
<evidence type="ECO:0000256" key="3">
    <source>
        <dbReference type="PIRSR" id="PIRSR605511-2"/>
    </source>
</evidence>
<comment type="cofactor">
    <cofactor evidence="3">
        <name>Zn(2+)</name>
        <dbReference type="ChEBI" id="CHEBI:29105"/>
    </cofactor>
    <text evidence="3">Binds 1 divalent metal cation per subunit.</text>
</comment>
<evidence type="ECO:0000256" key="1">
    <source>
        <dbReference type="ARBA" id="ARBA00008853"/>
    </source>
</evidence>
<evidence type="ECO:0000256" key="2">
    <source>
        <dbReference type="PIRSR" id="PIRSR605511-1"/>
    </source>
</evidence>
<dbReference type="EMBL" id="RCBY01000061">
    <property type="protein sequence ID" value="RQH43454.1"/>
    <property type="molecule type" value="Genomic_DNA"/>
</dbReference>
<dbReference type="Gene3D" id="2.120.10.30">
    <property type="entry name" value="TolB, C-terminal domain"/>
    <property type="match status" value="1"/>
</dbReference>
<reference evidence="6 7" key="1">
    <citation type="journal article" date="2018" name="ACS Chem. Biol.">
        <title>Ketoreductase domain dysfunction expands chemodiversity: malyngamide biosynthesis in the cyanobacterium Okeania hirsuta.</title>
        <authorList>
            <person name="Moss N.A."/>
            <person name="Leao T."/>
            <person name="Rankin M."/>
            <person name="McCullough T.M."/>
            <person name="Qu P."/>
            <person name="Korobeynikov A."/>
            <person name="Smith J.L."/>
            <person name="Gerwick L."/>
            <person name="Gerwick W.H."/>
        </authorList>
    </citation>
    <scope>NUCLEOTIDE SEQUENCE [LARGE SCALE GENOMIC DNA]</scope>
    <source>
        <strain evidence="6 7">PAB10Feb10-1</strain>
    </source>
</reference>
<comment type="caution">
    <text evidence="6">The sequence shown here is derived from an EMBL/GenBank/DDBJ whole genome shotgun (WGS) entry which is preliminary data.</text>
</comment>
<keyword evidence="3" id="KW-0862">Zinc</keyword>
<dbReference type="InterPro" id="IPR011761">
    <property type="entry name" value="ATP-grasp"/>
</dbReference>
<feature type="binding site" evidence="3">
    <location>
        <position position="644"/>
    </location>
    <ligand>
        <name>a divalent metal cation</name>
        <dbReference type="ChEBI" id="CHEBI:60240"/>
    </ligand>
</feature>
<dbReference type="OrthoDB" id="2633250at2"/>
<dbReference type="InterPro" id="IPR011042">
    <property type="entry name" value="6-blade_b-propeller_TolB-like"/>
</dbReference>
<evidence type="ECO:0000313" key="6">
    <source>
        <dbReference type="EMBL" id="RQH43454.1"/>
    </source>
</evidence>
<dbReference type="PANTHER" id="PTHR10907:SF47">
    <property type="entry name" value="REGUCALCIN"/>
    <property type="match status" value="1"/>
</dbReference>
<comment type="similarity">
    <text evidence="1">Belongs to the SMP-30/CGR1 family.</text>
</comment>
<dbReference type="Gene3D" id="3.30.470.20">
    <property type="entry name" value="ATP-grasp fold, B domain"/>
    <property type="match status" value="1"/>
</dbReference>
<dbReference type="Pfam" id="PF13535">
    <property type="entry name" value="ATP-grasp_4"/>
    <property type="match status" value="1"/>
</dbReference>
<evidence type="ECO:0000313" key="7">
    <source>
        <dbReference type="Proteomes" id="UP000269154"/>
    </source>
</evidence>
<evidence type="ECO:0000259" key="5">
    <source>
        <dbReference type="PROSITE" id="PS50975"/>
    </source>
</evidence>
<dbReference type="GO" id="GO:0005509">
    <property type="term" value="F:calcium ion binding"/>
    <property type="evidence" value="ECO:0007669"/>
    <property type="project" value="TreeGrafter"/>
</dbReference>
<dbReference type="SUPFAM" id="SSF56059">
    <property type="entry name" value="Glutathione synthetase ATP-binding domain-like"/>
    <property type="match status" value="1"/>
</dbReference>
<dbReference type="InterPro" id="IPR013658">
    <property type="entry name" value="SGL"/>
</dbReference>
<dbReference type="GO" id="GO:0005524">
    <property type="term" value="F:ATP binding"/>
    <property type="evidence" value="ECO:0007669"/>
    <property type="project" value="UniProtKB-UniRule"/>
</dbReference>
<accession>A0A3N6PV37</accession>
<name>A0A3N6PV37_9CYAN</name>
<dbReference type="RefSeq" id="WP_124142811.1">
    <property type="nucleotide sequence ID" value="NZ_CAWOKI010000068.1"/>
</dbReference>
<keyword evidence="7" id="KW-1185">Reference proteome</keyword>
<dbReference type="PANTHER" id="PTHR10907">
    <property type="entry name" value="REGUCALCIN"/>
    <property type="match status" value="1"/>
</dbReference>
<dbReference type="SUPFAM" id="SSF63829">
    <property type="entry name" value="Calcium-dependent phosphotriesterase"/>
    <property type="match status" value="1"/>
</dbReference>
<feature type="binding site" evidence="3">
    <location>
        <position position="546"/>
    </location>
    <ligand>
        <name>substrate</name>
    </ligand>
</feature>
<dbReference type="PROSITE" id="PS50975">
    <property type="entry name" value="ATP_GRASP"/>
    <property type="match status" value="1"/>
</dbReference>
<dbReference type="InterPro" id="IPR005511">
    <property type="entry name" value="SMP-30"/>
</dbReference>
<dbReference type="Proteomes" id="UP000269154">
    <property type="component" value="Unassembled WGS sequence"/>
</dbReference>
<organism evidence="6 7">
    <name type="scientific">Okeania hirsuta</name>
    <dbReference type="NCBI Taxonomy" id="1458930"/>
    <lineage>
        <taxon>Bacteria</taxon>
        <taxon>Bacillati</taxon>
        <taxon>Cyanobacteriota</taxon>
        <taxon>Cyanophyceae</taxon>
        <taxon>Oscillatoriophycideae</taxon>
        <taxon>Oscillatoriales</taxon>
        <taxon>Microcoleaceae</taxon>
        <taxon>Okeania</taxon>
    </lineage>
</organism>
<proteinExistence type="inferred from homology"/>
<feature type="active site" description="Proton donor/acceptor" evidence="2">
    <location>
        <position position="644"/>
    </location>
</feature>
<keyword evidence="4" id="KW-0547">Nucleotide-binding</keyword>
<sequence>MVKNIYSQFTLKVATVTVINPSDKLIPILVLCPSQNEKQLFYRAEFSDYCFHCLEYSCLQTTPPKIKDRVDLVAFCQDAIAYAQAHQIVAIYYSFDIANLVAAIVCEKLNLFGPRFESVVQCFHKFYARKIDSYAPGYSVVQWENEGKLTIDEQILTKLKFPLFVKPVCSSYGMFCGKINKPEQLPELCNNLAKNYQPWWQMYQVLFQEFIDSRKYPLATTSQVPLLVEEMVSGQPLTCDGFVYQGQVHFVGLVDTLEAEDGSVDCYIFPAQVSCKQQQNIYARVTNFIQDSGLDNSFFSAEFWLQGQDTPILIEINARMSATFGFLYQQSLNFNLPKAALKLAQGICPQAPQHRSEEEIITTCRLYISTRKSGLASTLFDFNLAQQTLDCSQLITFNCEPGEQIQDTHYHPTPLAELNLVGANRAALQFYGEHLRNALLLERRSPTYQVSVVQDCPLQGGEGLCYDGETNQLFCLDYGNPQLIKLCLTTCQVQRFPLPGLCYGVAVLTKGTLVLSGELGLVQFNLHTQKITPIIETYQGKKLVSNDVIIDTTGNIWFNTINEDTTGIKDKGKLLKCNPQGQIQEMFAGLSYANGMGLSPDGRSLYVVDSLERSIHVFVVNGDCSEFYHDRQFIVSQEHEGVPDGLAVDRAGYLWVTFWFGGKVVCIDPRSQARVREIILPVMNISSVTIVDSKCNCPADSPWKLFACSSIVPWLGGKLLAPWYVDDLVVEQRGYLFELRESEKIGGDNNIW</sequence>
<dbReference type="Pfam" id="PF08450">
    <property type="entry name" value="SGL"/>
    <property type="match status" value="1"/>
</dbReference>
<keyword evidence="3" id="KW-0479">Metal-binding</keyword>
<feature type="domain" description="ATP-grasp" evidence="5">
    <location>
        <begin position="125"/>
        <end position="345"/>
    </location>
</feature>
<dbReference type="GO" id="GO:0004341">
    <property type="term" value="F:gluconolactonase activity"/>
    <property type="evidence" value="ECO:0007669"/>
    <property type="project" value="TreeGrafter"/>
</dbReference>
<gene>
    <name evidence="6" type="ORF">D5R40_12840</name>
</gene>
<evidence type="ECO:0000256" key="4">
    <source>
        <dbReference type="PROSITE-ProRule" id="PRU00409"/>
    </source>
</evidence>
<feature type="binding site" evidence="3">
    <location>
        <position position="594"/>
    </location>
    <ligand>
        <name>a divalent metal cation</name>
        <dbReference type="ChEBI" id="CHEBI:60240"/>
    </ligand>
</feature>
<dbReference type="GO" id="GO:0019853">
    <property type="term" value="P:L-ascorbic acid biosynthetic process"/>
    <property type="evidence" value="ECO:0007669"/>
    <property type="project" value="TreeGrafter"/>
</dbReference>
<feature type="binding site" evidence="3">
    <location>
        <position position="462"/>
    </location>
    <ligand>
        <name>a divalent metal cation</name>
        <dbReference type="ChEBI" id="CHEBI:60240"/>
    </ligand>
</feature>
<protein>
    <submittedName>
        <fullName evidence="6">ATP-grasp domain-containing protein</fullName>
    </submittedName>
</protein>
<dbReference type="PRINTS" id="PR01790">
    <property type="entry name" value="SMP30FAMILY"/>
</dbReference>
<feature type="binding site" evidence="3">
    <location>
        <position position="564"/>
    </location>
    <ligand>
        <name>substrate</name>
    </ligand>
</feature>